<sequence length="70" mass="7886">MTVVVRTIINRVLLSAAFPNDARPELSLTASPRSHLRIALERHRLAPLIQNGDELSRNITETLLHMPVHL</sequence>
<gene>
    <name evidence="1" type="ORF">KIN20_012117</name>
</gene>
<dbReference type="AlphaFoldDB" id="A0AAD5MAF4"/>
<keyword evidence="2" id="KW-1185">Reference proteome</keyword>
<name>A0AAD5MAF4_PARTN</name>
<evidence type="ECO:0000313" key="1">
    <source>
        <dbReference type="EMBL" id="KAJ1355007.1"/>
    </source>
</evidence>
<comment type="caution">
    <text evidence="1">The sequence shown here is derived from an EMBL/GenBank/DDBJ whole genome shotgun (WGS) entry which is preliminary data.</text>
</comment>
<protein>
    <submittedName>
        <fullName evidence="1">Uncharacterized protein</fullName>
    </submittedName>
</protein>
<evidence type="ECO:0000313" key="2">
    <source>
        <dbReference type="Proteomes" id="UP001196413"/>
    </source>
</evidence>
<dbReference type="Proteomes" id="UP001196413">
    <property type="component" value="Unassembled WGS sequence"/>
</dbReference>
<reference evidence="1" key="1">
    <citation type="submission" date="2021-06" db="EMBL/GenBank/DDBJ databases">
        <title>Parelaphostrongylus tenuis whole genome reference sequence.</title>
        <authorList>
            <person name="Garwood T.J."/>
            <person name="Larsen P.A."/>
            <person name="Fountain-Jones N.M."/>
            <person name="Garbe J.R."/>
            <person name="Macchietto M.G."/>
            <person name="Kania S.A."/>
            <person name="Gerhold R.W."/>
            <person name="Richards J.E."/>
            <person name="Wolf T.M."/>
        </authorList>
    </citation>
    <scope>NUCLEOTIDE SEQUENCE</scope>
    <source>
        <strain evidence="1">MNPRO001-30</strain>
        <tissue evidence="1">Meninges</tissue>
    </source>
</reference>
<proteinExistence type="predicted"/>
<accession>A0AAD5MAF4</accession>
<organism evidence="1 2">
    <name type="scientific">Parelaphostrongylus tenuis</name>
    <name type="common">Meningeal worm</name>
    <dbReference type="NCBI Taxonomy" id="148309"/>
    <lineage>
        <taxon>Eukaryota</taxon>
        <taxon>Metazoa</taxon>
        <taxon>Ecdysozoa</taxon>
        <taxon>Nematoda</taxon>
        <taxon>Chromadorea</taxon>
        <taxon>Rhabditida</taxon>
        <taxon>Rhabditina</taxon>
        <taxon>Rhabditomorpha</taxon>
        <taxon>Strongyloidea</taxon>
        <taxon>Metastrongylidae</taxon>
        <taxon>Parelaphostrongylus</taxon>
    </lineage>
</organism>
<dbReference type="EMBL" id="JAHQIW010002308">
    <property type="protein sequence ID" value="KAJ1355007.1"/>
    <property type="molecule type" value="Genomic_DNA"/>
</dbReference>